<dbReference type="SUPFAM" id="SSF55486">
    <property type="entry name" value="Metalloproteases ('zincins'), catalytic domain"/>
    <property type="match status" value="1"/>
</dbReference>
<dbReference type="Proteomes" id="UP000524558">
    <property type="component" value="Unassembled WGS sequence"/>
</dbReference>
<sequence>LLLVTDTINLSKTYSYPLKIHISLIRLEIWMCSNFIRYSQDIEVVFKNFNKWGNRDLSQRMEYDIAHLFTYTDFGLTVWLAYVGSICHPGYQSNVVSRIRRDFISFAIIFTHELGHNLGMEHVCGEATKCFMMGDSLDGTKPFSNCSRQRYSELIGRGDGNCLCNIPEPHRLLHFKYCGNKVIDEGEQCDRGGWQDCQGH</sequence>
<name>A0A7K5NHM3_CHRMC</name>
<dbReference type="PANTHER" id="PTHR11905:SF120">
    <property type="entry name" value="DISINTEGRIN AND METALLOPROTEINASE DOMAIN-CONTAINING PROTEIN 1A"/>
    <property type="match status" value="1"/>
</dbReference>
<dbReference type="InterPro" id="IPR001590">
    <property type="entry name" value="Peptidase_M12B"/>
</dbReference>
<keyword evidence="1" id="KW-1015">Disulfide bond</keyword>
<dbReference type="GO" id="GO:1990913">
    <property type="term" value="C:sperm head plasma membrane"/>
    <property type="evidence" value="ECO:0007669"/>
    <property type="project" value="TreeGrafter"/>
</dbReference>
<feature type="active site" evidence="2">
    <location>
        <position position="113"/>
    </location>
</feature>
<feature type="binding site" evidence="2">
    <location>
        <position position="122"/>
    </location>
    <ligand>
        <name>Zn(2+)</name>
        <dbReference type="ChEBI" id="CHEBI:29105"/>
        <note>catalytic</note>
    </ligand>
</feature>
<dbReference type="GO" id="GO:0009897">
    <property type="term" value="C:external side of plasma membrane"/>
    <property type="evidence" value="ECO:0007669"/>
    <property type="project" value="TreeGrafter"/>
</dbReference>
<dbReference type="GO" id="GO:0006508">
    <property type="term" value="P:proteolysis"/>
    <property type="evidence" value="ECO:0007669"/>
    <property type="project" value="InterPro"/>
</dbReference>
<dbReference type="PANTHER" id="PTHR11905">
    <property type="entry name" value="ADAM A DISINTEGRIN AND METALLOPROTEASE DOMAIN"/>
    <property type="match status" value="1"/>
</dbReference>
<evidence type="ECO:0000313" key="4">
    <source>
        <dbReference type="EMBL" id="NWT42511.1"/>
    </source>
</evidence>
<dbReference type="GO" id="GO:0004222">
    <property type="term" value="F:metalloendopeptidase activity"/>
    <property type="evidence" value="ECO:0007669"/>
    <property type="project" value="InterPro"/>
</dbReference>
<dbReference type="GO" id="GO:0046872">
    <property type="term" value="F:metal ion binding"/>
    <property type="evidence" value="ECO:0007669"/>
    <property type="project" value="UniProtKB-KW"/>
</dbReference>
<evidence type="ECO:0000259" key="3">
    <source>
        <dbReference type="PROSITE" id="PS50215"/>
    </source>
</evidence>
<feature type="binding site" evidence="2">
    <location>
        <position position="116"/>
    </location>
    <ligand>
        <name>Zn(2+)</name>
        <dbReference type="ChEBI" id="CHEBI:29105"/>
        <note>catalytic</note>
    </ligand>
</feature>
<evidence type="ECO:0000256" key="2">
    <source>
        <dbReference type="PROSITE-ProRule" id="PRU00276"/>
    </source>
</evidence>
<feature type="non-terminal residue" evidence="4">
    <location>
        <position position="200"/>
    </location>
</feature>
<comment type="caution">
    <text evidence="2">Lacks conserved residue(s) required for the propagation of feature annotation.</text>
</comment>
<evidence type="ECO:0000256" key="1">
    <source>
        <dbReference type="ARBA" id="ARBA00023157"/>
    </source>
</evidence>
<proteinExistence type="predicted"/>
<organism evidence="4 5">
    <name type="scientific">Chroicocephalus maculipennis</name>
    <name type="common">Brown-hooded gull</name>
    <name type="synonym">Larus maculipennis</name>
    <dbReference type="NCBI Taxonomy" id="287016"/>
    <lineage>
        <taxon>Eukaryota</taxon>
        <taxon>Metazoa</taxon>
        <taxon>Chordata</taxon>
        <taxon>Craniata</taxon>
        <taxon>Vertebrata</taxon>
        <taxon>Euteleostomi</taxon>
        <taxon>Archelosauria</taxon>
        <taxon>Archosauria</taxon>
        <taxon>Dinosauria</taxon>
        <taxon>Saurischia</taxon>
        <taxon>Theropoda</taxon>
        <taxon>Coelurosauria</taxon>
        <taxon>Aves</taxon>
        <taxon>Neognathae</taxon>
        <taxon>Neoaves</taxon>
        <taxon>Charadriiformes</taxon>
        <taxon>Laridae</taxon>
        <taxon>Chroicocephalus</taxon>
    </lineage>
</organism>
<keyword evidence="2" id="KW-0862">Zinc</keyword>
<dbReference type="Pfam" id="PF01421">
    <property type="entry name" value="Reprolysin"/>
    <property type="match status" value="1"/>
</dbReference>
<feature type="binding site" evidence="2">
    <location>
        <position position="112"/>
    </location>
    <ligand>
        <name>Zn(2+)</name>
        <dbReference type="ChEBI" id="CHEBI:29105"/>
        <note>catalytic</note>
    </ligand>
</feature>
<feature type="domain" description="Peptidase M12B" evidence="3">
    <location>
        <begin position="1"/>
        <end position="167"/>
    </location>
</feature>
<dbReference type="InterPro" id="IPR024079">
    <property type="entry name" value="MetalloPept_cat_dom_sf"/>
</dbReference>
<accession>A0A7K5NHM3</accession>
<reference evidence="4 5" key="1">
    <citation type="submission" date="2019-09" db="EMBL/GenBank/DDBJ databases">
        <title>Bird 10,000 Genomes (B10K) Project - Family phase.</title>
        <authorList>
            <person name="Zhang G."/>
        </authorList>
    </citation>
    <scope>NUCLEOTIDE SEQUENCE [LARGE SCALE GENOMIC DNA]</scope>
    <source>
        <strain evidence="4">B10K-DU-021-33</strain>
        <tissue evidence="4">Mixed tissue sample</tissue>
    </source>
</reference>
<comment type="caution">
    <text evidence="4">The sequence shown here is derived from an EMBL/GenBank/DDBJ whole genome shotgun (WGS) entry which is preliminary data.</text>
</comment>
<dbReference type="InterPro" id="IPR034027">
    <property type="entry name" value="Reprolysin_adamalysin"/>
</dbReference>
<keyword evidence="5" id="KW-1185">Reference proteome</keyword>
<keyword evidence="2" id="KW-0479">Metal-binding</keyword>
<gene>
    <name evidence="4" type="primary">Adam20_1</name>
    <name evidence="4" type="ORF">CHRMAC_R15262</name>
</gene>
<dbReference type="GO" id="GO:0008584">
    <property type="term" value="P:male gonad development"/>
    <property type="evidence" value="ECO:0007669"/>
    <property type="project" value="TreeGrafter"/>
</dbReference>
<dbReference type="AlphaFoldDB" id="A0A7K5NHM3"/>
<protein>
    <submittedName>
        <fullName evidence="4">ADA20 protein</fullName>
    </submittedName>
</protein>
<feature type="non-terminal residue" evidence="4">
    <location>
        <position position="1"/>
    </location>
</feature>
<dbReference type="CDD" id="cd04269">
    <property type="entry name" value="ZnMc_adamalysin_II_like"/>
    <property type="match status" value="1"/>
</dbReference>
<dbReference type="EMBL" id="VYZF01000771">
    <property type="protein sequence ID" value="NWT42511.1"/>
    <property type="molecule type" value="Genomic_DNA"/>
</dbReference>
<evidence type="ECO:0000313" key="5">
    <source>
        <dbReference type="Proteomes" id="UP000524558"/>
    </source>
</evidence>
<dbReference type="PROSITE" id="PS50215">
    <property type="entry name" value="ADAM_MEPRO"/>
    <property type="match status" value="1"/>
</dbReference>
<dbReference type="Gene3D" id="3.40.390.10">
    <property type="entry name" value="Collagenase (Catalytic Domain)"/>
    <property type="match status" value="1"/>
</dbReference>